<proteinExistence type="predicted"/>
<accession>A0A1E3QL46</accession>
<feature type="transmembrane region" description="Helical" evidence="5">
    <location>
        <begin position="14"/>
        <end position="37"/>
    </location>
</feature>
<dbReference type="GeneID" id="30147759"/>
<dbReference type="GO" id="GO:0005783">
    <property type="term" value="C:endoplasmic reticulum"/>
    <property type="evidence" value="ECO:0007669"/>
    <property type="project" value="TreeGrafter"/>
</dbReference>
<feature type="transmembrane region" description="Helical" evidence="5">
    <location>
        <begin position="75"/>
        <end position="92"/>
    </location>
</feature>
<dbReference type="InterPro" id="IPR004776">
    <property type="entry name" value="Mem_transp_PIN-like"/>
</dbReference>
<gene>
    <name evidence="6" type="ORF">BABINDRAFT_163423</name>
</gene>
<sequence length="434" mass="48408">MAREELSYANISRITFQATVQVVFICLAGFICTKSGLLNSNAQKTISRLNVDLFTPCLVFTKLAPLLSFKKLIDLFVIPIFFAISTAIGYLCSRTTSSLLLLNDAETDFVTAMAAFGNSNSLPVSLTLALSYTLPNLDWEDVENDTPEKIASRGILYLLIFQQLGQILRWSWGYNTLLRKRDPKEIRLVTTGYVEDSLPDEETELIEPRESEEPEDTPIVYEPPLLNRWAKFAYNVSNNRFVARFMGFMNPPLYSMLLAVIVATITPIQQELYVKESFLNHTLASAIRQLGSVSIPLILICLGSNLAPSNDIPPPTRHYNRIVFASLVSRMVLPLLLLLPLIAVAVKYFQISILDDPIFLVVSFILTVSPPAIQLSQICQLNDLFQREMAGVLFWGYVVLTLPTTIAIVVGALEVLEWAEGPGMGTGTVKAIFW</sequence>
<dbReference type="STRING" id="984486.A0A1E3QL46"/>
<dbReference type="RefSeq" id="XP_018983045.1">
    <property type="nucleotide sequence ID" value="XM_019129906.1"/>
</dbReference>
<evidence type="ECO:0000256" key="3">
    <source>
        <dbReference type="ARBA" id="ARBA00022989"/>
    </source>
</evidence>
<dbReference type="Pfam" id="PF03547">
    <property type="entry name" value="Mem_trans"/>
    <property type="match status" value="1"/>
</dbReference>
<dbReference type="PANTHER" id="PTHR31794">
    <property type="entry name" value="AUXIN EFFLUX TRANSPORTER FAMILY PROTEIN (EUROFUNG)"/>
    <property type="match status" value="1"/>
</dbReference>
<evidence type="ECO:0000256" key="2">
    <source>
        <dbReference type="ARBA" id="ARBA00022692"/>
    </source>
</evidence>
<evidence type="ECO:0000313" key="7">
    <source>
        <dbReference type="Proteomes" id="UP000094336"/>
    </source>
</evidence>
<evidence type="ECO:0008006" key="8">
    <source>
        <dbReference type="Google" id="ProtNLM"/>
    </source>
</evidence>
<evidence type="ECO:0000313" key="6">
    <source>
        <dbReference type="EMBL" id="ODQ77717.1"/>
    </source>
</evidence>
<evidence type="ECO:0000256" key="5">
    <source>
        <dbReference type="SAM" id="Phobius"/>
    </source>
</evidence>
<comment type="subcellular location">
    <subcellularLocation>
        <location evidence="1">Membrane</location>
        <topology evidence="1">Multi-pass membrane protein</topology>
    </subcellularLocation>
</comment>
<dbReference type="GO" id="GO:0055085">
    <property type="term" value="P:transmembrane transport"/>
    <property type="evidence" value="ECO:0007669"/>
    <property type="project" value="InterPro"/>
</dbReference>
<feature type="transmembrane region" description="Helical" evidence="5">
    <location>
        <begin position="253"/>
        <end position="270"/>
    </location>
</feature>
<dbReference type="AlphaFoldDB" id="A0A1E3QL46"/>
<keyword evidence="4 5" id="KW-0472">Membrane</keyword>
<keyword evidence="2 5" id="KW-0812">Transmembrane</keyword>
<dbReference type="Proteomes" id="UP000094336">
    <property type="component" value="Unassembled WGS sequence"/>
</dbReference>
<dbReference type="OrthoDB" id="2499604at2759"/>
<dbReference type="PANTHER" id="PTHR31794:SF2">
    <property type="entry name" value="AUXIN EFFLUX TRANSPORTER FAMILY PROTEIN (EUROFUNG)"/>
    <property type="match status" value="1"/>
</dbReference>
<feature type="transmembrane region" description="Helical" evidence="5">
    <location>
        <begin position="390"/>
        <end position="413"/>
    </location>
</feature>
<evidence type="ECO:0000256" key="1">
    <source>
        <dbReference type="ARBA" id="ARBA00004141"/>
    </source>
</evidence>
<keyword evidence="7" id="KW-1185">Reference proteome</keyword>
<dbReference type="GO" id="GO:0016020">
    <property type="term" value="C:membrane"/>
    <property type="evidence" value="ECO:0007669"/>
    <property type="project" value="UniProtKB-SubCell"/>
</dbReference>
<feature type="transmembrane region" description="Helical" evidence="5">
    <location>
        <begin position="358"/>
        <end position="378"/>
    </location>
</feature>
<evidence type="ECO:0000256" key="4">
    <source>
        <dbReference type="ARBA" id="ARBA00023136"/>
    </source>
</evidence>
<name>A0A1E3QL46_9ASCO</name>
<protein>
    <recommendedName>
        <fullName evidence="8">Auxin efflux carrier</fullName>
    </recommendedName>
</protein>
<feature type="transmembrane region" description="Helical" evidence="5">
    <location>
        <begin position="290"/>
        <end position="310"/>
    </location>
</feature>
<reference evidence="7" key="1">
    <citation type="submission" date="2016-05" db="EMBL/GenBank/DDBJ databases">
        <title>Comparative genomics of biotechnologically important yeasts.</title>
        <authorList>
            <consortium name="DOE Joint Genome Institute"/>
            <person name="Riley R."/>
            <person name="Haridas S."/>
            <person name="Wolfe K.H."/>
            <person name="Lopes M.R."/>
            <person name="Hittinger C.T."/>
            <person name="Goker M."/>
            <person name="Salamov A."/>
            <person name="Wisecaver J."/>
            <person name="Long T.M."/>
            <person name="Aerts A.L."/>
            <person name="Barry K."/>
            <person name="Choi C."/>
            <person name="Clum A."/>
            <person name="Coughlan A.Y."/>
            <person name="Deshpande S."/>
            <person name="Douglass A.P."/>
            <person name="Hanson S.J."/>
            <person name="Klenk H.-P."/>
            <person name="Labutti K."/>
            <person name="Lapidus A."/>
            <person name="Lindquist E."/>
            <person name="Lipzen A."/>
            <person name="Meier-Kolthoff J.P."/>
            <person name="Ohm R.A."/>
            <person name="Otillar R.P."/>
            <person name="Pangilinan J."/>
            <person name="Peng Y."/>
            <person name="Rokas A."/>
            <person name="Rosa C.A."/>
            <person name="Scheuner C."/>
            <person name="Sibirny A.A."/>
            <person name="Slot J.C."/>
            <person name="Stielow J.B."/>
            <person name="Sun H."/>
            <person name="Kurtzman C.P."/>
            <person name="Blackwell M."/>
            <person name="Grigoriev I.V."/>
            <person name="Jeffries T.W."/>
        </authorList>
    </citation>
    <scope>NUCLEOTIDE SEQUENCE [LARGE SCALE GENOMIC DNA]</scope>
    <source>
        <strain evidence="7">NRRL Y-12698</strain>
    </source>
</reference>
<keyword evidence="3 5" id="KW-1133">Transmembrane helix</keyword>
<feature type="transmembrane region" description="Helical" evidence="5">
    <location>
        <begin position="322"/>
        <end position="346"/>
    </location>
</feature>
<organism evidence="6 7">
    <name type="scientific">Babjeviella inositovora NRRL Y-12698</name>
    <dbReference type="NCBI Taxonomy" id="984486"/>
    <lineage>
        <taxon>Eukaryota</taxon>
        <taxon>Fungi</taxon>
        <taxon>Dikarya</taxon>
        <taxon>Ascomycota</taxon>
        <taxon>Saccharomycotina</taxon>
        <taxon>Pichiomycetes</taxon>
        <taxon>Serinales incertae sedis</taxon>
        <taxon>Babjeviella</taxon>
    </lineage>
</organism>
<dbReference type="EMBL" id="KV454439">
    <property type="protein sequence ID" value="ODQ77717.1"/>
    <property type="molecule type" value="Genomic_DNA"/>
</dbReference>